<evidence type="ECO:0008006" key="4">
    <source>
        <dbReference type="Google" id="ProtNLM"/>
    </source>
</evidence>
<proteinExistence type="predicted"/>
<feature type="compositionally biased region" description="Gly residues" evidence="1">
    <location>
        <begin position="308"/>
        <end position="317"/>
    </location>
</feature>
<sequence length="460" mass="51243">MAAGILFSPPLASHRLPSPPPHPHLPPFPPIERIFFCHPSHDICFLALTVNERTEEGSFGVYHDLALNACQILARNQAGFLSTSDNPENVAARATARHLTVRLYYYHLASGLRHYPMCLTFESWNFPHRQMPDSWRNLSPGGHDGNADQPEALESWSEISVAVKARDSHRCRISGWDTCLHTTHIIPKEASNWMVKNRMRMYYTDELDPDTPLDQAYGNLVTLAAHIRELFEKSEFLIAPKDGKLCLSFYKLSEAAKLYHNAPFTSTHLGIEFLYTRFAFSIIEIARRYVTLADIELLEGGGDHGENGGENGGGGGSNSDSGGMDSNGGGGGDDGSSGTKRKWRQGEKDEKEGKEGGKKQRRRKNKVTDVSTVETDPQERDRQELEEDLADAKEIHPFFLPSGGSATGYQVEHLAWYPGQRAVERLKRDYREAHPNIRECSGAGRSGEGTGHDSDPQEEE</sequence>
<evidence type="ECO:0000313" key="3">
    <source>
        <dbReference type="Proteomes" id="UP000027195"/>
    </source>
</evidence>
<feature type="compositionally biased region" description="Gly residues" evidence="1">
    <location>
        <begin position="325"/>
        <end position="335"/>
    </location>
</feature>
<name>A0A067N1R2_BOTB1</name>
<evidence type="ECO:0000256" key="1">
    <source>
        <dbReference type="SAM" id="MobiDB-lite"/>
    </source>
</evidence>
<feature type="compositionally biased region" description="Basic and acidic residues" evidence="1">
    <location>
        <begin position="450"/>
        <end position="460"/>
    </location>
</feature>
<keyword evidence="3" id="KW-1185">Reference proteome</keyword>
<feature type="region of interest" description="Disordered" evidence="1">
    <location>
        <begin position="303"/>
        <end position="390"/>
    </location>
</feature>
<feature type="region of interest" description="Disordered" evidence="1">
    <location>
        <begin position="434"/>
        <end position="460"/>
    </location>
</feature>
<protein>
    <recommendedName>
        <fullName evidence="4">HNH nuclease domain-containing protein</fullName>
    </recommendedName>
</protein>
<dbReference type="OrthoDB" id="2937103at2759"/>
<accession>A0A067N1R2</accession>
<dbReference type="Proteomes" id="UP000027195">
    <property type="component" value="Unassembled WGS sequence"/>
</dbReference>
<feature type="compositionally biased region" description="Basic and acidic residues" evidence="1">
    <location>
        <begin position="344"/>
        <end position="358"/>
    </location>
</feature>
<dbReference type="EMBL" id="KL198017">
    <property type="protein sequence ID" value="KDQ20865.1"/>
    <property type="molecule type" value="Genomic_DNA"/>
</dbReference>
<evidence type="ECO:0000313" key="2">
    <source>
        <dbReference type="EMBL" id="KDQ20865.1"/>
    </source>
</evidence>
<reference evidence="3" key="1">
    <citation type="journal article" date="2014" name="Proc. Natl. Acad. Sci. U.S.A.">
        <title>Extensive sampling of basidiomycete genomes demonstrates inadequacy of the white-rot/brown-rot paradigm for wood decay fungi.</title>
        <authorList>
            <person name="Riley R."/>
            <person name="Salamov A.A."/>
            <person name="Brown D.W."/>
            <person name="Nagy L.G."/>
            <person name="Floudas D."/>
            <person name="Held B.W."/>
            <person name="Levasseur A."/>
            <person name="Lombard V."/>
            <person name="Morin E."/>
            <person name="Otillar R."/>
            <person name="Lindquist E.A."/>
            <person name="Sun H."/>
            <person name="LaButti K.M."/>
            <person name="Schmutz J."/>
            <person name="Jabbour D."/>
            <person name="Luo H."/>
            <person name="Baker S.E."/>
            <person name="Pisabarro A.G."/>
            <person name="Walton J.D."/>
            <person name="Blanchette R.A."/>
            <person name="Henrissat B."/>
            <person name="Martin F."/>
            <person name="Cullen D."/>
            <person name="Hibbett D.S."/>
            <person name="Grigoriev I.V."/>
        </authorList>
    </citation>
    <scope>NUCLEOTIDE SEQUENCE [LARGE SCALE GENOMIC DNA]</scope>
    <source>
        <strain evidence="3">FD-172 SS1</strain>
    </source>
</reference>
<dbReference type="AlphaFoldDB" id="A0A067N1R2"/>
<organism evidence="2 3">
    <name type="scientific">Botryobasidium botryosum (strain FD-172 SS1)</name>
    <dbReference type="NCBI Taxonomy" id="930990"/>
    <lineage>
        <taxon>Eukaryota</taxon>
        <taxon>Fungi</taxon>
        <taxon>Dikarya</taxon>
        <taxon>Basidiomycota</taxon>
        <taxon>Agaricomycotina</taxon>
        <taxon>Agaricomycetes</taxon>
        <taxon>Cantharellales</taxon>
        <taxon>Botryobasidiaceae</taxon>
        <taxon>Botryobasidium</taxon>
    </lineage>
</organism>
<dbReference type="HOGENOM" id="CLU_030288_4_0_1"/>
<gene>
    <name evidence="2" type="ORF">BOTBODRAFT_169574</name>
</gene>
<dbReference type="InParanoid" id="A0A067N1R2"/>